<dbReference type="Proteomes" id="UP000623967">
    <property type="component" value="Unassembled WGS sequence"/>
</dbReference>
<dbReference type="InterPro" id="IPR000719">
    <property type="entry name" value="Prot_kinase_dom"/>
</dbReference>
<evidence type="ECO:0000259" key="6">
    <source>
        <dbReference type="PROSITE" id="PS50011"/>
    </source>
</evidence>
<evidence type="ECO:0000256" key="3">
    <source>
        <dbReference type="ARBA" id="ARBA00022741"/>
    </source>
</evidence>
<accession>A0ABS1TKE9</accession>
<gene>
    <name evidence="7" type="ORF">JK635_05875</name>
</gene>
<dbReference type="PANTHER" id="PTHR43289">
    <property type="entry name" value="MITOGEN-ACTIVATED PROTEIN KINASE KINASE KINASE 20-RELATED"/>
    <property type="match status" value="1"/>
</dbReference>
<dbReference type="PROSITE" id="PS50011">
    <property type="entry name" value="PROTEIN_KINASE_DOM"/>
    <property type="match status" value="1"/>
</dbReference>
<dbReference type="SUPFAM" id="SSF56112">
    <property type="entry name" value="Protein kinase-like (PK-like)"/>
    <property type="match status" value="1"/>
</dbReference>
<keyword evidence="3" id="KW-0547">Nucleotide-binding</keyword>
<feature type="non-terminal residue" evidence="7">
    <location>
        <position position="1"/>
    </location>
</feature>
<feature type="domain" description="Protein kinase" evidence="6">
    <location>
        <begin position="1"/>
        <end position="185"/>
    </location>
</feature>
<dbReference type="CDD" id="cd14014">
    <property type="entry name" value="STKc_PknB_like"/>
    <property type="match status" value="1"/>
</dbReference>
<dbReference type="SMART" id="SM00220">
    <property type="entry name" value="S_TKc"/>
    <property type="match status" value="1"/>
</dbReference>
<sequence>SRSHIYLAQDKESGELQILKTPSVDLQGDPAYLESLLMEEWIARRISNAHVLKASAQNRKRNYLYVATEFIEGQTLAQWMRDNPRPDLATVRGLVEQIARGLLAFHRLEMLHQDLRPENVMIDASGTVKIIDFGSTRVAGLTETAMRLERAEMPGTAQYAAPEYFLGEPGTPRSDLYSLGVIAYQ</sequence>
<dbReference type="EMBL" id="JAESWB010000068">
    <property type="protein sequence ID" value="MBL4951767.1"/>
    <property type="molecule type" value="Genomic_DNA"/>
</dbReference>
<dbReference type="PROSITE" id="PS00109">
    <property type="entry name" value="PROTEIN_KINASE_TYR"/>
    <property type="match status" value="1"/>
</dbReference>
<comment type="caution">
    <text evidence="7">The sequence shown here is derived from an EMBL/GenBank/DDBJ whole genome shotgun (WGS) entry which is preliminary data.</text>
</comment>
<reference evidence="7 8" key="1">
    <citation type="submission" date="2021-01" db="EMBL/GenBank/DDBJ databases">
        <title>Genome public.</title>
        <authorList>
            <person name="Liu C."/>
            <person name="Sun Q."/>
        </authorList>
    </citation>
    <scope>NUCLEOTIDE SEQUENCE [LARGE SCALE GENOMIC DNA]</scope>
    <source>
        <strain evidence="7 8">YIM B02564</strain>
    </source>
</reference>
<evidence type="ECO:0000256" key="4">
    <source>
        <dbReference type="ARBA" id="ARBA00022777"/>
    </source>
</evidence>
<protein>
    <recommendedName>
        <fullName evidence="1">non-specific serine/threonine protein kinase</fullName>
        <ecNumber evidence="1">2.7.11.1</ecNumber>
    </recommendedName>
</protein>
<dbReference type="EC" id="2.7.11.1" evidence="1"/>
<organism evidence="7 8">
    <name type="scientific">Neobacillus paridis</name>
    <dbReference type="NCBI Taxonomy" id="2803862"/>
    <lineage>
        <taxon>Bacteria</taxon>
        <taxon>Bacillati</taxon>
        <taxon>Bacillota</taxon>
        <taxon>Bacilli</taxon>
        <taxon>Bacillales</taxon>
        <taxon>Bacillaceae</taxon>
        <taxon>Neobacillus</taxon>
    </lineage>
</organism>
<name>A0ABS1TKE9_9BACI</name>
<evidence type="ECO:0000313" key="7">
    <source>
        <dbReference type="EMBL" id="MBL4951767.1"/>
    </source>
</evidence>
<keyword evidence="4 7" id="KW-0418">Kinase</keyword>
<dbReference type="GO" id="GO:0004674">
    <property type="term" value="F:protein serine/threonine kinase activity"/>
    <property type="evidence" value="ECO:0007669"/>
    <property type="project" value="UniProtKB-KW"/>
</dbReference>
<dbReference type="PANTHER" id="PTHR43289:SF6">
    <property type="entry name" value="SERINE_THREONINE-PROTEIN KINASE NEKL-3"/>
    <property type="match status" value="1"/>
</dbReference>
<feature type="non-terminal residue" evidence="7">
    <location>
        <position position="185"/>
    </location>
</feature>
<dbReference type="Pfam" id="PF00069">
    <property type="entry name" value="Pkinase"/>
    <property type="match status" value="1"/>
</dbReference>
<evidence type="ECO:0000313" key="8">
    <source>
        <dbReference type="Proteomes" id="UP000623967"/>
    </source>
</evidence>
<keyword evidence="5" id="KW-0067">ATP-binding</keyword>
<keyword evidence="7" id="KW-0723">Serine/threonine-protein kinase</keyword>
<evidence type="ECO:0000256" key="2">
    <source>
        <dbReference type="ARBA" id="ARBA00022679"/>
    </source>
</evidence>
<evidence type="ECO:0000256" key="5">
    <source>
        <dbReference type="ARBA" id="ARBA00022840"/>
    </source>
</evidence>
<proteinExistence type="predicted"/>
<dbReference type="InterPro" id="IPR008266">
    <property type="entry name" value="Tyr_kinase_AS"/>
</dbReference>
<keyword evidence="2" id="KW-0808">Transferase</keyword>
<evidence type="ECO:0000256" key="1">
    <source>
        <dbReference type="ARBA" id="ARBA00012513"/>
    </source>
</evidence>
<dbReference type="InterPro" id="IPR011009">
    <property type="entry name" value="Kinase-like_dom_sf"/>
</dbReference>
<keyword evidence="8" id="KW-1185">Reference proteome</keyword>
<dbReference type="Gene3D" id="1.10.510.10">
    <property type="entry name" value="Transferase(Phosphotransferase) domain 1"/>
    <property type="match status" value="1"/>
</dbReference>